<evidence type="ECO:0000313" key="1">
    <source>
        <dbReference type="EMBL" id="KAK5964810.1"/>
    </source>
</evidence>
<dbReference type="EMBL" id="WIXE01025333">
    <property type="protein sequence ID" value="KAK5964810.1"/>
    <property type="molecule type" value="Genomic_DNA"/>
</dbReference>
<dbReference type="AlphaFoldDB" id="A0AAN8F9D9"/>
<evidence type="ECO:0000313" key="2">
    <source>
        <dbReference type="Proteomes" id="UP001331761"/>
    </source>
</evidence>
<accession>A0AAN8F9D9</accession>
<organism evidence="1 2">
    <name type="scientific">Trichostrongylus colubriformis</name>
    <name type="common">Black scour worm</name>
    <dbReference type="NCBI Taxonomy" id="6319"/>
    <lineage>
        <taxon>Eukaryota</taxon>
        <taxon>Metazoa</taxon>
        <taxon>Ecdysozoa</taxon>
        <taxon>Nematoda</taxon>
        <taxon>Chromadorea</taxon>
        <taxon>Rhabditida</taxon>
        <taxon>Rhabditina</taxon>
        <taxon>Rhabditomorpha</taxon>
        <taxon>Strongyloidea</taxon>
        <taxon>Trichostrongylidae</taxon>
        <taxon>Trichostrongylus</taxon>
    </lineage>
</organism>
<sequence>MMKISKTIGAAEECDMQDRAMQLANSKNVDAASTSFGNALQAHTTAAYMLNKDTLDTSTILDKVLSNSSLTQDLLSALNPTEVDMGLDELSMVTLATQKEKQLRYISVPYQLKSARKYGSRRLLGPHQVLSPHQKSRRHLQDGLLVRFP</sequence>
<comment type="caution">
    <text evidence="1">The sequence shown here is derived from an EMBL/GenBank/DDBJ whole genome shotgun (WGS) entry which is preliminary data.</text>
</comment>
<dbReference type="Proteomes" id="UP001331761">
    <property type="component" value="Unassembled WGS sequence"/>
</dbReference>
<reference evidence="1 2" key="1">
    <citation type="submission" date="2019-10" db="EMBL/GenBank/DDBJ databases">
        <title>Assembly and Annotation for the nematode Trichostrongylus colubriformis.</title>
        <authorList>
            <person name="Martin J."/>
        </authorList>
    </citation>
    <scope>NUCLEOTIDE SEQUENCE [LARGE SCALE GENOMIC DNA]</scope>
    <source>
        <strain evidence="1">G859</strain>
        <tissue evidence="1">Whole worm</tissue>
    </source>
</reference>
<name>A0AAN8F9D9_TRICO</name>
<protein>
    <submittedName>
        <fullName evidence="1">Uncharacterized protein</fullName>
    </submittedName>
</protein>
<gene>
    <name evidence="1" type="ORF">GCK32_011848</name>
</gene>
<proteinExistence type="predicted"/>
<keyword evidence="2" id="KW-1185">Reference proteome</keyword>